<feature type="region of interest" description="Disordered" evidence="1">
    <location>
        <begin position="1"/>
        <end position="34"/>
    </location>
</feature>
<feature type="domain" description="AAA+ ATPase" evidence="3">
    <location>
        <begin position="101"/>
        <end position="250"/>
    </location>
</feature>
<evidence type="ECO:0000259" key="3">
    <source>
        <dbReference type="SMART" id="SM00382"/>
    </source>
</evidence>
<dbReference type="GO" id="GO:0051131">
    <property type="term" value="P:chaperone-mediated protein complex assembly"/>
    <property type="evidence" value="ECO:0007669"/>
    <property type="project" value="TreeGrafter"/>
</dbReference>
<keyword evidence="2" id="KW-1133">Transmembrane helix</keyword>
<dbReference type="AlphaFoldDB" id="A0A9W4SDE1"/>
<feature type="region of interest" description="Disordered" evidence="1">
    <location>
        <begin position="342"/>
        <end position="364"/>
    </location>
</feature>
<reference evidence="4" key="1">
    <citation type="submission" date="2022-08" db="EMBL/GenBank/DDBJ databases">
        <authorList>
            <person name="Kallberg Y."/>
            <person name="Tangrot J."/>
            <person name="Rosling A."/>
        </authorList>
    </citation>
    <scope>NUCLEOTIDE SEQUENCE</scope>
    <source>
        <strain evidence="4">Wild A</strain>
    </source>
</reference>
<proteinExistence type="predicted"/>
<dbReference type="GO" id="GO:0006515">
    <property type="term" value="P:protein quality control for misfolded or incompletely synthesized proteins"/>
    <property type="evidence" value="ECO:0007669"/>
    <property type="project" value="TreeGrafter"/>
</dbReference>
<dbReference type="GO" id="GO:0004252">
    <property type="term" value="F:serine-type endopeptidase activity"/>
    <property type="evidence" value="ECO:0007669"/>
    <property type="project" value="InterPro"/>
</dbReference>
<evidence type="ECO:0000313" key="5">
    <source>
        <dbReference type="Proteomes" id="UP001153678"/>
    </source>
</evidence>
<dbReference type="GO" id="GO:0007005">
    <property type="term" value="P:mitochondrion organization"/>
    <property type="evidence" value="ECO:0007669"/>
    <property type="project" value="TreeGrafter"/>
</dbReference>
<dbReference type="InterPro" id="IPR027065">
    <property type="entry name" value="Lon_Prtase"/>
</dbReference>
<dbReference type="OrthoDB" id="2411602at2759"/>
<comment type="caution">
    <text evidence="4">The sequence shown here is derived from an EMBL/GenBank/DDBJ whole genome shotgun (WGS) entry which is preliminary data.</text>
</comment>
<evidence type="ECO:0000256" key="2">
    <source>
        <dbReference type="SAM" id="Phobius"/>
    </source>
</evidence>
<dbReference type="Pfam" id="PF00004">
    <property type="entry name" value="AAA"/>
    <property type="match status" value="1"/>
</dbReference>
<protein>
    <submittedName>
        <fullName evidence="4">7716_t:CDS:1</fullName>
    </submittedName>
</protein>
<sequence>MNYQESLTRLNKEKEKLEKSVGTDDYNDSDNAQTRTEKQKLKLVKELIKGYSQSFKGVINSDTIREVFDSVYGFEKQKEEVRSILLLQKYFSAKGIKDPESGKIMCFVGPPGVGKTHFSRELAKALGRKFFAINLGGVGDPTIINGGKTHIVGSEEGGIIKAITETESRDPVILLDEVDKTSSFFGDSSIENALLHVLDPEQSKRFKDGFLGVEIDISSVTFLLTANEITKIPEPLKNRLDIVNLNEYTREEKFKIGKLNLKKVFAESYQDINKELFEITDEALYTLIDKVEEPGVRRLERKIKDLIRWAFTQWASTLESGEEEVKIIIDKEKVNELVEDLKKEEPEEESAEDKLKKENEELEQENDHLRTGNLVLFKSLIISNNTGFCDKHNKTTCQNSEGTCVLCQLKEQQKWIEKSNELQEKETEEAKELASEIRASVAKINQKFDQVRSNPTRSTNSQPNQGLGAPISLLIIGGGIILFLIGGLVRAIILAVLVISYLVPGEFAFSKLTTEIEKRQSPVKQLKTALRSISEEEIKPSDSEKTKCEKTIIRLNQASENNKPKLLEKKLQKICEQNREDIFEGHFPTVWLKDINKIKNSEVKKKLLKIVDPEQKNNLGKYYLPEKKENGKTEQVEKVIDLSPFNLVATTSVTHPKLSNELLAKLKHIEPVLEKHK</sequence>
<dbReference type="Pfam" id="PF22667">
    <property type="entry name" value="Lon_lid"/>
    <property type="match status" value="1"/>
</dbReference>
<dbReference type="EMBL" id="CAMKVN010000200">
    <property type="protein sequence ID" value="CAI2165156.1"/>
    <property type="molecule type" value="Genomic_DNA"/>
</dbReference>
<dbReference type="SUPFAM" id="SSF52540">
    <property type="entry name" value="P-loop containing nucleoside triphosphate hydrolases"/>
    <property type="match status" value="1"/>
</dbReference>
<dbReference type="GO" id="GO:0005759">
    <property type="term" value="C:mitochondrial matrix"/>
    <property type="evidence" value="ECO:0007669"/>
    <property type="project" value="TreeGrafter"/>
</dbReference>
<feature type="compositionally biased region" description="Basic and acidic residues" evidence="1">
    <location>
        <begin position="10"/>
        <end position="22"/>
    </location>
</feature>
<dbReference type="InterPro" id="IPR003593">
    <property type="entry name" value="AAA+_ATPase"/>
</dbReference>
<dbReference type="GO" id="GO:0016887">
    <property type="term" value="F:ATP hydrolysis activity"/>
    <property type="evidence" value="ECO:0007669"/>
    <property type="project" value="InterPro"/>
</dbReference>
<dbReference type="GO" id="GO:0003697">
    <property type="term" value="F:single-stranded DNA binding"/>
    <property type="evidence" value="ECO:0007669"/>
    <property type="project" value="TreeGrafter"/>
</dbReference>
<dbReference type="InterPro" id="IPR054594">
    <property type="entry name" value="Lon_lid"/>
</dbReference>
<dbReference type="Gene3D" id="1.10.8.60">
    <property type="match status" value="1"/>
</dbReference>
<dbReference type="Proteomes" id="UP001153678">
    <property type="component" value="Unassembled WGS sequence"/>
</dbReference>
<evidence type="ECO:0000256" key="1">
    <source>
        <dbReference type="SAM" id="MobiDB-lite"/>
    </source>
</evidence>
<dbReference type="GO" id="GO:0004176">
    <property type="term" value="F:ATP-dependent peptidase activity"/>
    <property type="evidence" value="ECO:0007669"/>
    <property type="project" value="InterPro"/>
</dbReference>
<dbReference type="GO" id="GO:0005524">
    <property type="term" value="F:ATP binding"/>
    <property type="evidence" value="ECO:0007669"/>
    <property type="project" value="InterPro"/>
</dbReference>
<dbReference type="PANTHER" id="PTHR43718:SF2">
    <property type="entry name" value="LON PROTEASE HOMOLOG, MITOCHONDRIAL"/>
    <property type="match status" value="1"/>
</dbReference>
<accession>A0A9W4SDE1</accession>
<dbReference type="PANTHER" id="PTHR43718">
    <property type="entry name" value="LON PROTEASE"/>
    <property type="match status" value="1"/>
</dbReference>
<feature type="transmembrane region" description="Helical" evidence="2">
    <location>
        <begin position="471"/>
        <end position="503"/>
    </location>
</feature>
<gene>
    <name evidence="4" type="ORF">FWILDA_LOCUS1930</name>
</gene>
<dbReference type="InterPro" id="IPR027417">
    <property type="entry name" value="P-loop_NTPase"/>
</dbReference>
<dbReference type="SMART" id="SM00382">
    <property type="entry name" value="AAA"/>
    <property type="match status" value="1"/>
</dbReference>
<evidence type="ECO:0000313" key="4">
    <source>
        <dbReference type="EMBL" id="CAI2165156.1"/>
    </source>
</evidence>
<dbReference type="Gene3D" id="3.40.50.300">
    <property type="entry name" value="P-loop containing nucleotide triphosphate hydrolases"/>
    <property type="match status" value="1"/>
</dbReference>
<keyword evidence="2" id="KW-0812">Transmembrane</keyword>
<organism evidence="4 5">
    <name type="scientific">Funneliformis geosporum</name>
    <dbReference type="NCBI Taxonomy" id="1117311"/>
    <lineage>
        <taxon>Eukaryota</taxon>
        <taxon>Fungi</taxon>
        <taxon>Fungi incertae sedis</taxon>
        <taxon>Mucoromycota</taxon>
        <taxon>Glomeromycotina</taxon>
        <taxon>Glomeromycetes</taxon>
        <taxon>Glomerales</taxon>
        <taxon>Glomeraceae</taxon>
        <taxon>Funneliformis</taxon>
    </lineage>
</organism>
<feature type="compositionally biased region" description="Basic and acidic residues" evidence="1">
    <location>
        <begin position="352"/>
        <end position="364"/>
    </location>
</feature>
<dbReference type="InterPro" id="IPR003959">
    <property type="entry name" value="ATPase_AAA_core"/>
</dbReference>
<name>A0A9W4SDE1_9GLOM</name>
<keyword evidence="5" id="KW-1185">Reference proteome</keyword>
<keyword evidence="2" id="KW-0472">Membrane</keyword>